<dbReference type="InterPro" id="IPR027417">
    <property type="entry name" value="P-loop_NTPase"/>
</dbReference>
<feature type="domain" description="ABC transporter" evidence="2">
    <location>
        <begin position="2"/>
        <end position="227"/>
    </location>
</feature>
<dbReference type="Gene3D" id="3.40.50.300">
    <property type="entry name" value="P-loop containing nucleotide triphosphate hydrolases"/>
    <property type="match status" value="1"/>
</dbReference>
<accession>A0A4R3T4M2</accession>
<feature type="transmembrane region" description="Helical" evidence="1">
    <location>
        <begin position="719"/>
        <end position="740"/>
    </location>
</feature>
<keyword evidence="4" id="KW-1185">Reference proteome</keyword>
<evidence type="ECO:0000256" key="1">
    <source>
        <dbReference type="SAM" id="Phobius"/>
    </source>
</evidence>
<dbReference type="GO" id="GO:0016887">
    <property type="term" value="F:ATP hydrolysis activity"/>
    <property type="evidence" value="ECO:0007669"/>
    <property type="project" value="InterPro"/>
</dbReference>
<dbReference type="EMBL" id="SMBP01000022">
    <property type="protein sequence ID" value="TCU55657.1"/>
    <property type="molecule type" value="Genomic_DNA"/>
</dbReference>
<keyword evidence="1" id="KW-0812">Transmembrane</keyword>
<evidence type="ECO:0000259" key="2">
    <source>
        <dbReference type="PROSITE" id="PS50893"/>
    </source>
</evidence>
<keyword evidence="1" id="KW-1133">Transmembrane helix</keyword>
<protein>
    <submittedName>
        <fullName evidence="3">ABC-type lipoprotein export system ATPase subunit</fullName>
    </submittedName>
</protein>
<dbReference type="PROSITE" id="PS50893">
    <property type="entry name" value="ABC_TRANSPORTER_2"/>
    <property type="match status" value="1"/>
</dbReference>
<dbReference type="Proteomes" id="UP000295773">
    <property type="component" value="Unassembled WGS sequence"/>
</dbReference>
<feature type="transmembrane region" description="Helical" evidence="1">
    <location>
        <begin position="746"/>
        <end position="766"/>
    </location>
</feature>
<reference evidence="3 4" key="1">
    <citation type="submission" date="2019-03" db="EMBL/GenBank/DDBJ databases">
        <title>Genomic Encyclopedia of Type Strains, Phase IV (KMG-IV): sequencing the most valuable type-strain genomes for metagenomic binning, comparative biology and taxonomic classification.</title>
        <authorList>
            <person name="Goeker M."/>
        </authorList>
    </citation>
    <scope>NUCLEOTIDE SEQUENCE [LARGE SCALE GENOMIC DNA]</scope>
    <source>
        <strain evidence="3 4">DSM 29481</strain>
    </source>
</reference>
<sequence length="788" mass="90555">MLKVSHITMTNKQRHLLTDVSFVLPAHGFCAITAKEKETEKAISYLLAGMKQADAGFLQCDETKVTNFSVTERSRYRTSCVTSWFGDFLFLPSASVKENIVLQYAYEKTKVKQVLQDWQLSSIAEKSIEEVSFQDKVKTMLARSALRTYRSIIFYPDSTPFSKEELQSIYQLLKIYSEHILVIVVGDPACHAYSERILEFREGILISDNQADEEVKIQDIQQPGVTMQKEGWHAMFEEQHRRYRWPYHALKFLTLMSLILVCILWSTTSLDIVNIELGMLQKDKTNSFVVHKIAQGDDGTLYPALKTNLSSKDVSILQKHMKGNLLCSYVAVNATFANAYLEGIYDKEAIPLENYLPVVEANTAKQAGIKKLQGHYPTTFDEVCLSLQTAHQLFHQEIPAEKLLHMTISWYGLPLRISGVFEDEDGDKTANGVLGMHLGYPLYVKSGYLKQHPLSKMKSFPSSNKRLLYQDHFVNIQDIQPIDVFSRFYNGKQIVYYTPIAQDEIVLDVATAIEMGFPYERYANDETMSYQEKLYAYIRFADEMIGKQIQVQAYTIEATPINSMLYRKNVKIAGFLLPSMDMMEGNEQVKDATVYMDETGLSNVLVKNVQIKQVTYQGNSVEEVREALQYLNTSNLYEISLKNSLLLQVLVIDFKELFTFFAIASIFFLGGSVLLYFLLLHKTIQHQQLACSVYYVFGERKDAMRKLYEKTFLRRWRKYLFVAIFITTILLWDYIILILLKLSADVSLLMYLLLPACVGGLLYFSMQLATRWYLKHSSLLLDAYAEEV</sequence>
<dbReference type="GO" id="GO:0005524">
    <property type="term" value="F:ATP binding"/>
    <property type="evidence" value="ECO:0007669"/>
    <property type="project" value="InterPro"/>
</dbReference>
<evidence type="ECO:0000313" key="3">
    <source>
        <dbReference type="EMBL" id="TCU55657.1"/>
    </source>
</evidence>
<gene>
    <name evidence="3" type="ORF">EDD61_12221</name>
</gene>
<dbReference type="InterPro" id="IPR003439">
    <property type="entry name" value="ABC_transporter-like_ATP-bd"/>
</dbReference>
<name>A0A4R3T4M2_9FIRM</name>
<organism evidence="3 4">
    <name type="scientific">Longicatena caecimuris</name>
    <dbReference type="NCBI Taxonomy" id="1796635"/>
    <lineage>
        <taxon>Bacteria</taxon>
        <taxon>Bacillati</taxon>
        <taxon>Bacillota</taxon>
        <taxon>Erysipelotrichia</taxon>
        <taxon>Erysipelotrichales</taxon>
        <taxon>Erysipelotrichaceae</taxon>
        <taxon>Longicatena</taxon>
    </lineage>
</organism>
<keyword evidence="3" id="KW-0449">Lipoprotein</keyword>
<dbReference type="RefSeq" id="WP_132225470.1">
    <property type="nucleotide sequence ID" value="NZ_JANKBG010000021.1"/>
</dbReference>
<keyword evidence="1" id="KW-0472">Membrane</keyword>
<feature type="transmembrane region" description="Helical" evidence="1">
    <location>
        <begin position="657"/>
        <end position="679"/>
    </location>
</feature>
<comment type="caution">
    <text evidence="3">The sequence shown here is derived from an EMBL/GenBank/DDBJ whole genome shotgun (WGS) entry which is preliminary data.</text>
</comment>
<evidence type="ECO:0000313" key="4">
    <source>
        <dbReference type="Proteomes" id="UP000295773"/>
    </source>
</evidence>
<proteinExistence type="predicted"/>
<dbReference type="SUPFAM" id="SSF52540">
    <property type="entry name" value="P-loop containing nucleoside triphosphate hydrolases"/>
    <property type="match status" value="1"/>
</dbReference>
<dbReference type="AlphaFoldDB" id="A0A4R3T4M2"/>